<dbReference type="PANTHER" id="PTHR47478">
    <property type="match status" value="1"/>
</dbReference>
<dbReference type="EC" id="3.1.3.5" evidence="1"/>
<accession>A0ABV7JM89</accession>
<dbReference type="InterPro" id="IPR006439">
    <property type="entry name" value="HAD-SF_hydro_IA"/>
</dbReference>
<protein>
    <submittedName>
        <fullName evidence="1">YjjG family noncanonical pyrimidine nucleotidase</fullName>
        <ecNumber evidence="1">3.1.3.5</ecNumber>
    </submittedName>
</protein>
<dbReference type="EMBL" id="JBHRTA010000038">
    <property type="protein sequence ID" value="MFC3199204.1"/>
    <property type="molecule type" value="Genomic_DNA"/>
</dbReference>
<evidence type="ECO:0000313" key="1">
    <source>
        <dbReference type="EMBL" id="MFC3199204.1"/>
    </source>
</evidence>
<dbReference type="InterPro" id="IPR036412">
    <property type="entry name" value="HAD-like_sf"/>
</dbReference>
<dbReference type="SFLD" id="SFLDG01135">
    <property type="entry name" value="C1.5.6:_HAD__Beta-PGM__Phospha"/>
    <property type="match status" value="1"/>
</dbReference>
<reference evidence="2" key="1">
    <citation type="journal article" date="2019" name="Int. J. Syst. Evol. Microbiol.">
        <title>The Global Catalogue of Microorganisms (GCM) 10K type strain sequencing project: providing services to taxonomists for standard genome sequencing and annotation.</title>
        <authorList>
            <consortium name="The Broad Institute Genomics Platform"/>
            <consortium name="The Broad Institute Genome Sequencing Center for Infectious Disease"/>
            <person name="Wu L."/>
            <person name="Ma J."/>
        </authorList>
    </citation>
    <scope>NUCLEOTIDE SEQUENCE [LARGE SCALE GENOMIC DNA]</scope>
    <source>
        <strain evidence="2">KCTC 52416</strain>
    </source>
</reference>
<dbReference type="NCBIfam" id="TIGR02254">
    <property type="entry name" value="YjjG_YfnB"/>
    <property type="match status" value="1"/>
</dbReference>
<keyword evidence="1" id="KW-0378">Hydrolase</keyword>
<dbReference type="InterPro" id="IPR011951">
    <property type="entry name" value="HAD-SF_hydro_IA_YjjG/PynA"/>
</dbReference>
<dbReference type="InterPro" id="IPR023214">
    <property type="entry name" value="HAD_sf"/>
</dbReference>
<dbReference type="Gene3D" id="1.10.150.240">
    <property type="entry name" value="Putative phosphatase, domain 2"/>
    <property type="match status" value="1"/>
</dbReference>
<dbReference type="Proteomes" id="UP001595526">
    <property type="component" value="Unassembled WGS sequence"/>
</dbReference>
<proteinExistence type="predicted"/>
<dbReference type="PANTHER" id="PTHR47478:SF1">
    <property type="entry name" value="PYRIMIDINE 5'-NUCLEOTIDASE YJJG"/>
    <property type="match status" value="1"/>
</dbReference>
<gene>
    <name evidence="1" type="ORF">ACFOET_16380</name>
</gene>
<dbReference type="PRINTS" id="PR00413">
    <property type="entry name" value="HADHALOGNASE"/>
</dbReference>
<dbReference type="NCBIfam" id="TIGR01509">
    <property type="entry name" value="HAD-SF-IA-v3"/>
    <property type="match status" value="1"/>
</dbReference>
<evidence type="ECO:0000313" key="2">
    <source>
        <dbReference type="Proteomes" id="UP001595526"/>
    </source>
</evidence>
<dbReference type="RefSeq" id="WP_379024594.1">
    <property type="nucleotide sequence ID" value="NZ_JBHRTA010000038.1"/>
</dbReference>
<dbReference type="SFLD" id="SFLDS00003">
    <property type="entry name" value="Haloacid_Dehalogenase"/>
    <property type="match status" value="1"/>
</dbReference>
<name>A0ABV7JM89_9SPHI</name>
<dbReference type="GO" id="GO:0008253">
    <property type="term" value="F:5'-nucleotidase activity"/>
    <property type="evidence" value="ECO:0007669"/>
    <property type="project" value="UniProtKB-EC"/>
</dbReference>
<sequence length="233" mass="26604">MSKKNKKDIFFDLDHTIWDFEKNAEETLLELFDTYRFSSFGFGSAESFIETYNRNNHRLWALYHHGKITKSELRDARFADTFSELGVDPTLFPKSFEADYLRLCPQKTCLFPYAHETLSYLQEKYTLHLISNGFGDAAEIKVTKCGLRKYFSTIVISESVGVHKPHPRIFHYAVANAKTSISDSVMVGDSLDADIRGAQNVGMDAIYFNPKHQEVPSDVRQSIGALRELTALL</sequence>
<organism evidence="1 2">
    <name type="scientific">Parapedobacter deserti</name>
    <dbReference type="NCBI Taxonomy" id="1912957"/>
    <lineage>
        <taxon>Bacteria</taxon>
        <taxon>Pseudomonadati</taxon>
        <taxon>Bacteroidota</taxon>
        <taxon>Sphingobacteriia</taxon>
        <taxon>Sphingobacteriales</taxon>
        <taxon>Sphingobacteriaceae</taxon>
        <taxon>Parapedobacter</taxon>
    </lineage>
</organism>
<dbReference type="SFLD" id="SFLDG01129">
    <property type="entry name" value="C1.5:_HAD__Beta-PGM__Phosphata"/>
    <property type="match status" value="1"/>
</dbReference>
<keyword evidence="2" id="KW-1185">Reference proteome</keyword>
<dbReference type="NCBIfam" id="TIGR01549">
    <property type="entry name" value="HAD-SF-IA-v1"/>
    <property type="match status" value="1"/>
</dbReference>
<dbReference type="Gene3D" id="3.40.50.1000">
    <property type="entry name" value="HAD superfamily/HAD-like"/>
    <property type="match status" value="1"/>
</dbReference>
<dbReference type="SUPFAM" id="SSF56784">
    <property type="entry name" value="HAD-like"/>
    <property type="match status" value="1"/>
</dbReference>
<dbReference type="InterPro" id="IPR052550">
    <property type="entry name" value="Pyrimidine_5'-ntase_YjjG"/>
</dbReference>
<dbReference type="Pfam" id="PF00702">
    <property type="entry name" value="Hydrolase"/>
    <property type="match status" value="1"/>
</dbReference>
<comment type="caution">
    <text evidence="1">The sequence shown here is derived from an EMBL/GenBank/DDBJ whole genome shotgun (WGS) entry which is preliminary data.</text>
</comment>
<dbReference type="InterPro" id="IPR023198">
    <property type="entry name" value="PGP-like_dom2"/>
</dbReference>